<dbReference type="PROSITE" id="PS50283">
    <property type="entry name" value="NA_SOLUT_SYMP_3"/>
    <property type="match status" value="1"/>
</dbReference>
<feature type="transmembrane region" description="Helical" evidence="13">
    <location>
        <begin position="71"/>
        <end position="88"/>
    </location>
</feature>
<feature type="transmembrane region" description="Helical" evidence="13">
    <location>
        <begin position="411"/>
        <end position="436"/>
    </location>
</feature>
<evidence type="ECO:0000256" key="1">
    <source>
        <dbReference type="ARBA" id="ARBA00000085"/>
    </source>
</evidence>
<evidence type="ECO:0000256" key="11">
    <source>
        <dbReference type="ARBA" id="ARBA00023136"/>
    </source>
</evidence>
<keyword evidence="9 13" id="KW-1133">Transmembrane helix</keyword>
<evidence type="ECO:0000256" key="8">
    <source>
        <dbReference type="ARBA" id="ARBA00022777"/>
    </source>
</evidence>
<feature type="transmembrane region" description="Helical" evidence="13">
    <location>
        <begin position="117"/>
        <end position="135"/>
    </location>
</feature>
<dbReference type="Gene3D" id="3.30.565.10">
    <property type="entry name" value="Histidine kinase-like ATPase, C-terminal domain"/>
    <property type="match status" value="1"/>
</dbReference>
<dbReference type="Gene3D" id="1.20.1730.10">
    <property type="entry name" value="Sodium/glucose cotransporter"/>
    <property type="match status" value="1"/>
</dbReference>
<reference evidence="15 16" key="1">
    <citation type="submission" date="2023-03" db="EMBL/GenBank/DDBJ databases">
        <title>Fodinicurvata sp. CAU 1616 isolated from sea sendiment.</title>
        <authorList>
            <person name="Kim W."/>
        </authorList>
    </citation>
    <scope>NUCLEOTIDE SEQUENCE [LARGE SCALE GENOMIC DNA]</scope>
    <source>
        <strain evidence="15 16">CAU 1616</strain>
    </source>
</reference>
<dbReference type="Pfam" id="PF02518">
    <property type="entry name" value="HATPase_c"/>
    <property type="match status" value="1"/>
</dbReference>
<keyword evidence="11 13" id="KW-0472">Membrane</keyword>
<accession>A0ABT5YHZ0</accession>
<feature type="transmembrane region" description="Helical" evidence="13">
    <location>
        <begin position="167"/>
        <end position="184"/>
    </location>
</feature>
<evidence type="ECO:0000256" key="13">
    <source>
        <dbReference type="SAM" id="Phobius"/>
    </source>
</evidence>
<dbReference type="SMART" id="SM00387">
    <property type="entry name" value="HATPase_c"/>
    <property type="match status" value="1"/>
</dbReference>
<keyword evidence="12" id="KW-0175">Coiled coil</keyword>
<sequence>MLHADFVIIICLIYVAILFSVAFAGDRKARRNPGGWLSSPLVYTLSISIYCTSWTFFGAVGTAARDGFDFAPIYLGPVIVFIGWWVFLRKLVTVGRVHQTTSIADFISARFGKHPGLGALITIVALVATAPYIALQLKALTDSYQVLTHPAGAIVASSTILKPDYSVAFWLAAGLCSFAIIFGVRNLNVNEHHHGVIAAIAVEAVVKLAALLIVGLWVVLSIRGVPAEMFANAPVSLMQPADTFNVRWITLIFLSGIAVVCLPRQFQVMVVENSSERQIRTASWLFPLYLFLLCLFVFPIAIAGLNRLPAGANPDLYVLTLPLQEGRPHLALLAFIGGFSSATSMVIISSIALSTMISNHLIVPLALRFSVIPSASTQSVRRFILNTRRASVIFIVFLGFLYYWLSGTSSALASIGLISFCGVAQFMPGIISGLFWRRASASGVIVGMIAGFILWAYTLFLPSFGGMFFMPLSVIEGGLLGITWLKPYALFGLSGLDPLVHAVFWSLFVNATLLIGISLITEPTPLARLQSALFVDVFRRQTESEQRIMRRTARVADLRQVAERILGPREAVQLFASGQGAKRTVIASDDLLSQVEQRLASHIGAASARSMVSRVVTNETISVQELKRLAGEAEQIRAYSEELERKSRQVEEAAAELASANRRLREIDKQKDEFLSQVSHEVRTPMASIRSFSDILLHDRDMEEARRERFLAIIQNESIRLTRLLDSILHMNQMERGETAWPLELLDPEEALDQALESCEALAHSAGVRLERGQRAGPVQVLGDSDKLAQVFINLISNAIKHNADTAPLVRVTSAVRDGVYEVRIADNGPGIPPQERELIFIKFERGRYAGRSGAGLGLPISRQIVERFGGSLELAEDCKVGAEFVVRLRPVEASRARDVGEDAPPAAAK</sequence>
<dbReference type="InterPro" id="IPR001734">
    <property type="entry name" value="Na/solute_symporter"/>
</dbReference>
<dbReference type="InterPro" id="IPR036097">
    <property type="entry name" value="HisK_dim/P_sf"/>
</dbReference>
<dbReference type="CDD" id="cd00082">
    <property type="entry name" value="HisKA"/>
    <property type="match status" value="1"/>
</dbReference>
<keyword evidence="7 13" id="KW-0812">Transmembrane</keyword>
<gene>
    <name evidence="15" type="ORF">P2G67_00470</name>
</gene>
<dbReference type="PROSITE" id="PS50109">
    <property type="entry name" value="HIS_KIN"/>
    <property type="match status" value="1"/>
</dbReference>
<evidence type="ECO:0000259" key="14">
    <source>
        <dbReference type="PROSITE" id="PS50109"/>
    </source>
</evidence>
<feature type="domain" description="Histidine kinase" evidence="14">
    <location>
        <begin position="677"/>
        <end position="893"/>
    </location>
</feature>
<dbReference type="EMBL" id="JARHUD010000001">
    <property type="protein sequence ID" value="MDF2094443.1"/>
    <property type="molecule type" value="Genomic_DNA"/>
</dbReference>
<name>A0ABT5YHZ0_9PROT</name>
<evidence type="ECO:0000256" key="4">
    <source>
        <dbReference type="ARBA" id="ARBA00012438"/>
    </source>
</evidence>
<keyword evidence="6" id="KW-0808">Transferase</keyword>
<feature type="transmembrane region" description="Helical" evidence="13">
    <location>
        <begin position="246"/>
        <end position="263"/>
    </location>
</feature>
<dbReference type="InterPro" id="IPR004358">
    <property type="entry name" value="Sig_transdc_His_kin-like_C"/>
</dbReference>
<evidence type="ECO:0000313" key="15">
    <source>
        <dbReference type="EMBL" id="MDF2094443.1"/>
    </source>
</evidence>
<protein>
    <recommendedName>
        <fullName evidence="4">histidine kinase</fullName>
        <ecNumber evidence="4">2.7.13.3</ecNumber>
    </recommendedName>
</protein>
<dbReference type="CDD" id="cd10322">
    <property type="entry name" value="SLC5sbd"/>
    <property type="match status" value="1"/>
</dbReference>
<dbReference type="InterPro" id="IPR036890">
    <property type="entry name" value="HATPase_C_sf"/>
</dbReference>
<feature type="transmembrane region" description="Helical" evidence="13">
    <location>
        <begin position="6"/>
        <end position="24"/>
    </location>
</feature>
<dbReference type="InterPro" id="IPR050736">
    <property type="entry name" value="Sensor_HK_Regulatory"/>
</dbReference>
<organism evidence="15 16">
    <name type="scientific">Aquibaculum arenosum</name>
    <dbReference type="NCBI Taxonomy" id="3032591"/>
    <lineage>
        <taxon>Bacteria</taxon>
        <taxon>Pseudomonadati</taxon>
        <taxon>Pseudomonadota</taxon>
        <taxon>Alphaproteobacteria</taxon>
        <taxon>Rhodospirillales</taxon>
        <taxon>Rhodovibrionaceae</taxon>
        <taxon>Aquibaculum</taxon>
    </lineage>
</organism>
<feature type="transmembrane region" description="Helical" evidence="13">
    <location>
        <begin position="36"/>
        <end position="59"/>
    </location>
</feature>
<feature type="transmembrane region" description="Helical" evidence="13">
    <location>
        <begin position="389"/>
        <end position="405"/>
    </location>
</feature>
<dbReference type="SMART" id="SM00388">
    <property type="entry name" value="HisKA"/>
    <property type="match status" value="1"/>
</dbReference>
<dbReference type="PRINTS" id="PR00344">
    <property type="entry name" value="BCTRLSENSOR"/>
</dbReference>
<dbReference type="InterPro" id="IPR003594">
    <property type="entry name" value="HATPase_dom"/>
</dbReference>
<evidence type="ECO:0000313" key="16">
    <source>
        <dbReference type="Proteomes" id="UP001215503"/>
    </source>
</evidence>
<keyword evidence="10" id="KW-0902">Two-component regulatory system</keyword>
<dbReference type="InterPro" id="IPR038377">
    <property type="entry name" value="Na/Glc_symporter_sf"/>
</dbReference>
<evidence type="ECO:0000256" key="3">
    <source>
        <dbReference type="ARBA" id="ARBA00006434"/>
    </source>
</evidence>
<evidence type="ECO:0000256" key="5">
    <source>
        <dbReference type="ARBA" id="ARBA00022553"/>
    </source>
</evidence>
<evidence type="ECO:0000256" key="7">
    <source>
        <dbReference type="ARBA" id="ARBA00022692"/>
    </source>
</evidence>
<evidence type="ECO:0000256" key="10">
    <source>
        <dbReference type="ARBA" id="ARBA00023012"/>
    </source>
</evidence>
<keyword evidence="8 15" id="KW-0418">Kinase</keyword>
<evidence type="ECO:0000256" key="12">
    <source>
        <dbReference type="SAM" id="Coils"/>
    </source>
</evidence>
<comment type="similarity">
    <text evidence="3">Belongs to the sodium:solute symporter (SSF) (TC 2.A.21) family.</text>
</comment>
<comment type="caution">
    <text evidence="15">The sequence shown here is derived from an EMBL/GenBank/DDBJ whole genome shotgun (WGS) entry which is preliminary data.</text>
</comment>
<evidence type="ECO:0000256" key="9">
    <source>
        <dbReference type="ARBA" id="ARBA00022989"/>
    </source>
</evidence>
<proteinExistence type="inferred from homology"/>
<feature type="transmembrane region" description="Helical" evidence="13">
    <location>
        <begin position="499"/>
        <end position="520"/>
    </location>
</feature>
<dbReference type="PANTHER" id="PTHR43711">
    <property type="entry name" value="TWO-COMPONENT HISTIDINE KINASE"/>
    <property type="match status" value="1"/>
</dbReference>
<comment type="catalytic activity">
    <reaction evidence="1">
        <text>ATP + protein L-histidine = ADP + protein N-phospho-L-histidine.</text>
        <dbReference type="EC" id="2.7.13.3"/>
    </reaction>
</comment>
<feature type="transmembrane region" description="Helical" evidence="13">
    <location>
        <begin position="330"/>
        <end position="353"/>
    </location>
</feature>
<dbReference type="Proteomes" id="UP001215503">
    <property type="component" value="Unassembled WGS sequence"/>
</dbReference>
<keyword evidence="16" id="KW-1185">Reference proteome</keyword>
<comment type="subcellular location">
    <subcellularLocation>
        <location evidence="2">Membrane</location>
        <topology evidence="2">Multi-pass membrane protein</topology>
    </subcellularLocation>
</comment>
<feature type="coiled-coil region" evidence="12">
    <location>
        <begin position="626"/>
        <end position="677"/>
    </location>
</feature>
<feature type="transmembrane region" description="Helical" evidence="13">
    <location>
        <begin position="284"/>
        <end position="305"/>
    </location>
</feature>
<dbReference type="InterPro" id="IPR003661">
    <property type="entry name" value="HisK_dim/P_dom"/>
</dbReference>
<feature type="transmembrane region" description="Helical" evidence="13">
    <location>
        <begin position="467"/>
        <end position="487"/>
    </location>
</feature>
<dbReference type="GO" id="GO:0016301">
    <property type="term" value="F:kinase activity"/>
    <property type="evidence" value="ECO:0007669"/>
    <property type="project" value="UniProtKB-KW"/>
</dbReference>
<dbReference type="InterPro" id="IPR005467">
    <property type="entry name" value="His_kinase_dom"/>
</dbReference>
<dbReference type="Gene3D" id="1.10.287.130">
    <property type="match status" value="1"/>
</dbReference>
<dbReference type="RefSeq" id="WP_275818957.1">
    <property type="nucleotide sequence ID" value="NZ_JARHUD010000001.1"/>
</dbReference>
<feature type="transmembrane region" description="Helical" evidence="13">
    <location>
        <begin position="196"/>
        <end position="220"/>
    </location>
</feature>
<dbReference type="SUPFAM" id="SSF47384">
    <property type="entry name" value="Homodimeric domain of signal transducing histidine kinase"/>
    <property type="match status" value="1"/>
</dbReference>
<keyword evidence="5" id="KW-0597">Phosphoprotein</keyword>
<evidence type="ECO:0000256" key="2">
    <source>
        <dbReference type="ARBA" id="ARBA00004141"/>
    </source>
</evidence>
<dbReference type="CDD" id="cd00075">
    <property type="entry name" value="HATPase"/>
    <property type="match status" value="1"/>
</dbReference>
<dbReference type="Pfam" id="PF00512">
    <property type="entry name" value="HisKA"/>
    <property type="match status" value="1"/>
</dbReference>
<dbReference type="PANTHER" id="PTHR43711:SF30">
    <property type="entry name" value="HISTIDINE KINASE"/>
    <property type="match status" value="1"/>
</dbReference>
<evidence type="ECO:0000256" key="6">
    <source>
        <dbReference type="ARBA" id="ARBA00022679"/>
    </source>
</evidence>
<dbReference type="SUPFAM" id="SSF55874">
    <property type="entry name" value="ATPase domain of HSP90 chaperone/DNA topoisomerase II/histidine kinase"/>
    <property type="match status" value="1"/>
</dbReference>
<feature type="transmembrane region" description="Helical" evidence="13">
    <location>
        <begin position="443"/>
        <end position="461"/>
    </location>
</feature>
<dbReference type="EC" id="2.7.13.3" evidence="4"/>